<evidence type="ECO:0000313" key="1">
    <source>
        <dbReference type="EMBL" id="KDQ52758.1"/>
    </source>
</evidence>
<reference evidence="2" key="1">
    <citation type="journal article" date="2014" name="Proc. Natl. Acad. Sci. U.S.A.">
        <title>Extensive sampling of basidiomycete genomes demonstrates inadequacy of the white-rot/brown-rot paradigm for wood decay fungi.</title>
        <authorList>
            <person name="Riley R."/>
            <person name="Salamov A.A."/>
            <person name="Brown D.W."/>
            <person name="Nagy L.G."/>
            <person name="Floudas D."/>
            <person name="Held B.W."/>
            <person name="Levasseur A."/>
            <person name="Lombard V."/>
            <person name="Morin E."/>
            <person name="Otillar R."/>
            <person name="Lindquist E.A."/>
            <person name="Sun H."/>
            <person name="LaButti K.M."/>
            <person name="Schmutz J."/>
            <person name="Jabbour D."/>
            <person name="Luo H."/>
            <person name="Baker S.E."/>
            <person name="Pisabarro A.G."/>
            <person name="Walton J.D."/>
            <person name="Blanchette R.A."/>
            <person name="Henrissat B."/>
            <person name="Martin F."/>
            <person name="Cullen D."/>
            <person name="Hibbett D.S."/>
            <person name="Grigoriev I.V."/>
        </authorList>
    </citation>
    <scope>NUCLEOTIDE SEQUENCE [LARGE SCALE GENOMIC DNA]</scope>
    <source>
        <strain evidence="2">MUCL 33604</strain>
    </source>
</reference>
<keyword evidence="2" id="KW-1185">Reference proteome</keyword>
<gene>
    <name evidence="1" type="ORF">JAAARDRAFT_138246</name>
</gene>
<organism evidence="1 2">
    <name type="scientific">Jaapia argillacea MUCL 33604</name>
    <dbReference type="NCBI Taxonomy" id="933084"/>
    <lineage>
        <taxon>Eukaryota</taxon>
        <taxon>Fungi</taxon>
        <taxon>Dikarya</taxon>
        <taxon>Basidiomycota</taxon>
        <taxon>Agaricomycotina</taxon>
        <taxon>Agaricomycetes</taxon>
        <taxon>Agaricomycetidae</taxon>
        <taxon>Jaapiales</taxon>
        <taxon>Jaapiaceae</taxon>
        <taxon>Jaapia</taxon>
    </lineage>
</organism>
<dbReference type="EMBL" id="KL197738">
    <property type="protein sequence ID" value="KDQ52758.1"/>
    <property type="molecule type" value="Genomic_DNA"/>
</dbReference>
<feature type="non-terminal residue" evidence="1">
    <location>
        <position position="191"/>
    </location>
</feature>
<proteinExistence type="predicted"/>
<sequence>MWIASKYIAEPAGDGGRTRIPTLKFADAGGQQCEARTNAEKSETLAWSFFPPKPATSSVPTNHTYPPPINYTSTVTRERITRMIGKLKPYKAAGPDEISNSVLINCLDILVDYLYFIFSAIPHLNAYYDGWLEWITTVLRKVGRSRYDLAKSFRPIALLCVFGKLFTGMLAEDVVFVCEKYELLPANHFGG</sequence>
<dbReference type="HOGENOM" id="CLU_141388_0_0_1"/>
<evidence type="ECO:0000313" key="2">
    <source>
        <dbReference type="Proteomes" id="UP000027265"/>
    </source>
</evidence>
<protein>
    <recommendedName>
        <fullName evidence="3">Reverse transcriptase domain-containing protein</fullName>
    </recommendedName>
</protein>
<dbReference type="AlphaFoldDB" id="A0A067PCW4"/>
<dbReference type="STRING" id="933084.A0A067PCW4"/>
<dbReference type="InParanoid" id="A0A067PCW4"/>
<name>A0A067PCW4_9AGAM</name>
<accession>A0A067PCW4</accession>
<dbReference type="Proteomes" id="UP000027265">
    <property type="component" value="Unassembled WGS sequence"/>
</dbReference>
<dbReference type="OrthoDB" id="412006at2759"/>
<evidence type="ECO:0008006" key="3">
    <source>
        <dbReference type="Google" id="ProtNLM"/>
    </source>
</evidence>